<keyword evidence="3" id="KW-0328">Glycosyltransferase</keyword>
<dbReference type="HOGENOM" id="CLU_008288_0_0_3"/>
<dbReference type="AlphaFoldDB" id="A0A073CJQ9"/>
<dbReference type="CDD" id="cd03801">
    <property type="entry name" value="GT4_PimA-like"/>
    <property type="match status" value="1"/>
</dbReference>
<evidence type="ECO:0000313" key="3">
    <source>
        <dbReference type="EMBL" id="KEI67948.1"/>
    </source>
</evidence>
<gene>
    <name evidence="3" type="ORF">A19Y_3122</name>
</gene>
<reference evidence="3 4" key="1">
    <citation type="journal article" date="2014" name="Appl. Environ. Microbiol.">
        <title>Elucidation of insertion elements encoded on plasmids and in vitro construction of shuttle vectors from the toxic cyanobacterium Planktothrix.</title>
        <authorList>
            <person name="Christiansen G."/>
            <person name="Goesmann A."/>
            <person name="Kurmayer R."/>
        </authorList>
    </citation>
    <scope>NUCLEOTIDE SEQUENCE [LARGE SCALE GENOMIC DNA]</scope>
    <source>
        <strain evidence="3 4">NIVA-CYA 126/8</strain>
    </source>
</reference>
<feature type="domain" description="Glycosyltransferase 2-like" evidence="2">
    <location>
        <begin position="341"/>
        <end position="445"/>
    </location>
</feature>
<dbReference type="eggNOG" id="COG0438">
    <property type="taxonomic scope" value="Bacteria"/>
</dbReference>
<dbReference type="Proteomes" id="UP000027395">
    <property type="component" value="Chromosome"/>
</dbReference>
<organism evidence="3 4">
    <name type="scientific">Planktothrix agardhii (strain NIVA-CYA 126/8)</name>
    <dbReference type="NCBI Taxonomy" id="388467"/>
    <lineage>
        <taxon>Bacteria</taxon>
        <taxon>Bacillati</taxon>
        <taxon>Cyanobacteriota</taxon>
        <taxon>Cyanophyceae</taxon>
        <taxon>Oscillatoriophycideae</taxon>
        <taxon>Oscillatoriales</taxon>
        <taxon>Microcoleaceae</taxon>
        <taxon>Planktothrix</taxon>
    </lineage>
</organism>
<dbReference type="EMBL" id="CM002803">
    <property type="protein sequence ID" value="KEI67948.1"/>
    <property type="molecule type" value="Genomic_DNA"/>
</dbReference>
<dbReference type="SUPFAM" id="SSF53756">
    <property type="entry name" value="UDP-Glycosyltransferase/glycogen phosphorylase"/>
    <property type="match status" value="1"/>
</dbReference>
<feature type="domain" description="Glycosyl transferase family 1" evidence="1">
    <location>
        <begin position="864"/>
        <end position="1019"/>
    </location>
</feature>
<name>A0A073CJQ9_PLAA1</name>
<dbReference type="InterPro" id="IPR001173">
    <property type="entry name" value="Glyco_trans_2-like"/>
</dbReference>
<dbReference type="Gene3D" id="3.40.50.2000">
    <property type="entry name" value="Glycogen Phosphorylase B"/>
    <property type="match status" value="2"/>
</dbReference>
<dbReference type="InterPro" id="IPR001296">
    <property type="entry name" value="Glyco_trans_1"/>
</dbReference>
<dbReference type="GO" id="GO:0016757">
    <property type="term" value="F:glycosyltransferase activity"/>
    <property type="evidence" value="ECO:0007669"/>
    <property type="project" value="UniProtKB-KW"/>
</dbReference>
<dbReference type="CDD" id="cd00761">
    <property type="entry name" value="Glyco_tranf_GTA_type"/>
    <property type="match status" value="1"/>
</dbReference>
<dbReference type="Gene3D" id="3.90.550.10">
    <property type="entry name" value="Spore Coat Polysaccharide Biosynthesis Protein SpsA, Chain A"/>
    <property type="match status" value="2"/>
</dbReference>
<dbReference type="PANTHER" id="PTHR43685">
    <property type="entry name" value="GLYCOSYLTRANSFERASE"/>
    <property type="match status" value="1"/>
</dbReference>
<dbReference type="PANTHER" id="PTHR43685:SF11">
    <property type="entry name" value="GLYCOSYLTRANSFERASE TAGX-RELATED"/>
    <property type="match status" value="1"/>
</dbReference>
<keyword evidence="3" id="KW-0808">Transferase</keyword>
<evidence type="ECO:0000259" key="1">
    <source>
        <dbReference type="Pfam" id="PF00534"/>
    </source>
</evidence>
<dbReference type="STRING" id="388467.A19Y_3122"/>
<sequence length="1175" mass="135496">MKFMLSSSPRVSVIIPTYNGDRYLSQAIDSVLSQTYSNYEIVIVDDGSTDNTPEIIQYYLDAHQSPSLIRYIVQSNQGVAAVRNRGIKEARGELIALLDQDDVFLPEKLAHQVAYFNTNPNIAIVNSGWRLIDQNNHNISDIEPWHDLPDLTLETWITRTPILPSSLMFTRESWQQVGGFNSRFNGVDDVDFIWRLASQGYEAIWLPEITVNYRQHQQTVSNQKARERANLIVALHDYFFSQPNLSDEILQLEKPARYETFTWMAWHLYHTNHLEEMAKFLQKSLLYTPYTVAITISDWVHRFIGYCRGYGYEIDLENFYNLPEWKQLITENAPQNKPRVSVIIPAYNCEKYIEQCVKSVLEQTYTNYEVIVINDGSQDQTQEILKPFFPVIKYIYQDNQGAAKARNHGCEIAQGEFLAFLDGDDFFLPQKLAEQVAIFDTDSSIDFIQSGWCVVNQKGIVVSVIKPWVHAPELNLETWVLHKCVRPSAMILRRKWWEKVGGFDHRYPPTEDLDFVLRLSLMGCKTVWFKEIHACYRQHDNNLMSGGLKVIKNTEIVMNQFFDHSDLPDQIRKLHQKESYERWLWLAWRMYRDGYPDLMIYCLENSIKHTFSPLTETISQWLDGFQNIASDYGEKIDIYALIKSQEWQTVIHKIMNPKLTPRPKSTLTPASNKPHILLINTDDPGIGGLAQYDHLILCELAKLGYRVTAVRPQHHNPLVEEEKELGIQQYWLDYSTSKDLPRILRNTQDAETLYDEIKPDFIIFSDGWPYSHFAAKQTAIQRNIPYMIALGLAMPEHINFTMGDGVPYAKGVLYQYGSSRTFNTAAYEHIQILQDQFGLPKNKGNVVYYGRSEKYFTSPNLSTRQRLRQEIGIPEDGIMCLTTARLAPIKGHRFQLEAIAKLKHTSIWEKLYFVWAGTGQGSDHDLEHELKQKVEDLRVSDRVIFLGQIWNIPDWLDACDIFILTSLAEAAPSFAIMEAMAKGLPIIASAAGGIPEGLGDTGKLLSDPNIDPEKTVNELVQSLQELAINPLLLSKMGVASKQRAEELFKEDRMLKQTLEIIEIALTSPQEDDLINLPLTKTEVKQLNHRLKYASLLWNAWYYYTQGNLSQMVNFLEQSLKYSPFEFATESVLEWVNDFVRLSNYKNHPLDASTLSQSPEWKYAMERILGIVSRYP</sequence>
<dbReference type="PATRIC" id="fig|388467.6.peg.3067"/>
<dbReference type="eggNOG" id="COG1215">
    <property type="taxonomic scope" value="Bacteria"/>
</dbReference>
<evidence type="ECO:0000313" key="4">
    <source>
        <dbReference type="Proteomes" id="UP000027395"/>
    </source>
</evidence>
<dbReference type="Pfam" id="PF00534">
    <property type="entry name" value="Glycos_transf_1"/>
    <property type="match status" value="1"/>
</dbReference>
<dbReference type="eggNOG" id="COG1216">
    <property type="taxonomic scope" value="Bacteria"/>
</dbReference>
<protein>
    <submittedName>
        <fullName evidence="3">Glycosyl transferase, group 2</fullName>
        <ecNumber evidence="3">2.4.1.-</ecNumber>
    </submittedName>
</protein>
<proteinExistence type="predicted"/>
<accession>A0A073CJQ9</accession>
<feature type="domain" description="Glycosyltransferase 2-like" evidence="2">
    <location>
        <begin position="12"/>
        <end position="129"/>
    </location>
</feature>
<dbReference type="InterPro" id="IPR050834">
    <property type="entry name" value="Glycosyltransf_2"/>
</dbReference>
<dbReference type="EC" id="2.4.1.-" evidence="3"/>
<keyword evidence="4" id="KW-1185">Reference proteome</keyword>
<evidence type="ECO:0000259" key="2">
    <source>
        <dbReference type="Pfam" id="PF00535"/>
    </source>
</evidence>
<dbReference type="Pfam" id="PF00535">
    <property type="entry name" value="Glycos_transf_2"/>
    <property type="match status" value="2"/>
</dbReference>
<dbReference type="SUPFAM" id="SSF53448">
    <property type="entry name" value="Nucleotide-diphospho-sugar transferases"/>
    <property type="match status" value="2"/>
</dbReference>
<dbReference type="InterPro" id="IPR029044">
    <property type="entry name" value="Nucleotide-diphossugar_trans"/>
</dbReference>